<feature type="compositionally biased region" description="Basic and acidic residues" evidence="2">
    <location>
        <begin position="1"/>
        <end position="10"/>
    </location>
</feature>
<evidence type="ECO:0000313" key="3">
    <source>
        <dbReference type="Proteomes" id="UP000025227"/>
    </source>
</evidence>
<evidence type="ECO:0000256" key="1">
    <source>
        <dbReference type="SAM" id="Coils"/>
    </source>
</evidence>
<dbReference type="AlphaFoldDB" id="A0A7I4Y9X5"/>
<accession>A0A7I4Y9X5</accession>
<dbReference type="OMA" id="YIAEMYC"/>
<evidence type="ECO:0000256" key="2">
    <source>
        <dbReference type="SAM" id="MobiDB-lite"/>
    </source>
</evidence>
<feature type="compositionally biased region" description="Basic and acidic residues" evidence="2">
    <location>
        <begin position="19"/>
        <end position="28"/>
    </location>
</feature>
<keyword evidence="1" id="KW-0175">Coiled coil</keyword>
<evidence type="ECO:0000313" key="4">
    <source>
        <dbReference type="WBParaSite" id="HCON_00070770-00001"/>
    </source>
</evidence>
<protein>
    <submittedName>
        <fullName evidence="4">Fibrous sheath-interacting protein 1</fullName>
    </submittedName>
</protein>
<dbReference type="WBParaSite" id="HCON_00070770-00001">
    <property type="protein sequence ID" value="HCON_00070770-00001"/>
    <property type="gene ID" value="HCON_00070770"/>
</dbReference>
<reference evidence="4" key="1">
    <citation type="submission" date="2020-12" db="UniProtKB">
        <authorList>
            <consortium name="WormBaseParasite"/>
        </authorList>
    </citation>
    <scope>IDENTIFICATION</scope>
    <source>
        <strain evidence="4">MHco3</strain>
    </source>
</reference>
<keyword evidence="3" id="KW-1185">Reference proteome</keyword>
<proteinExistence type="predicted"/>
<feature type="coiled-coil region" evidence="1">
    <location>
        <begin position="249"/>
        <end position="281"/>
    </location>
</feature>
<name>A0A7I4Y9X5_HAECO</name>
<dbReference type="OrthoDB" id="5840813at2759"/>
<sequence length="353" mass="39977">MQPNCRKNDQGSDGNGMRNVKDEDHSSDSGELCNSILESCRRAESAERESKEFQATNGNVARFAKKELDYIAEMYCANYDIFHKSSLGGGRAKEAIALKRKLLQEMADHLSAIVDEKRTVVQVDQKIRDEIRQVKKYLRYKRQDALGTGGFSREIKLSSSQQYIADKLKMKPRFSGVDYSELELRLAENAVGLLSLPLSGELPMDYAPSCSNPSTLSFPADTTSNGEPPPLSLEASLCSLSDYHRTKGLDLTLETLEELQKEALRAETECARARMEAAIEERRYWEDKRALLALEKEALLAQNPCRQDDDHSQERISAASEERQFWKEKRRILGLRRQCVLEQLDSLDSLDSL</sequence>
<dbReference type="Proteomes" id="UP000025227">
    <property type="component" value="Unplaced"/>
</dbReference>
<feature type="region of interest" description="Disordered" evidence="2">
    <location>
        <begin position="1"/>
        <end position="31"/>
    </location>
</feature>
<organism evidence="3 4">
    <name type="scientific">Haemonchus contortus</name>
    <name type="common">Barber pole worm</name>
    <dbReference type="NCBI Taxonomy" id="6289"/>
    <lineage>
        <taxon>Eukaryota</taxon>
        <taxon>Metazoa</taxon>
        <taxon>Ecdysozoa</taxon>
        <taxon>Nematoda</taxon>
        <taxon>Chromadorea</taxon>
        <taxon>Rhabditida</taxon>
        <taxon>Rhabditina</taxon>
        <taxon>Rhabditomorpha</taxon>
        <taxon>Strongyloidea</taxon>
        <taxon>Trichostrongylidae</taxon>
        <taxon>Haemonchus</taxon>
    </lineage>
</organism>